<sequence length="69" mass="7500">MTMTPTRNDRTSAPDLVAMATTTSKCWCPALQLAPSSAKGAKPSPNYRKKPAHASKCQNHTTFILPSWP</sequence>
<name>A0A653DUU7_CALMS</name>
<dbReference type="EMBL" id="CAACVG010014982">
    <property type="protein sequence ID" value="VEN63974.1"/>
    <property type="molecule type" value="Genomic_DNA"/>
</dbReference>
<organism evidence="2 3">
    <name type="scientific">Callosobruchus maculatus</name>
    <name type="common">Southern cowpea weevil</name>
    <name type="synonym">Pulse bruchid</name>
    <dbReference type="NCBI Taxonomy" id="64391"/>
    <lineage>
        <taxon>Eukaryota</taxon>
        <taxon>Metazoa</taxon>
        <taxon>Ecdysozoa</taxon>
        <taxon>Arthropoda</taxon>
        <taxon>Hexapoda</taxon>
        <taxon>Insecta</taxon>
        <taxon>Pterygota</taxon>
        <taxon>Neoptera</taxon>
        <taxon>Endopterygota</taxon>
        <taxon>Coleoptera</taxon>
        <taxon>Polyphaga</taxon>
        <taxon>Cucujiformia</taxon>
        <taxon>Chrysomeloidea</taxon>
        <taxon>Chrysomelidae</taxon>
        <taxon>Bruchinae</taxon>
        <taxon>Bruchini</taxon>
        <taxon>Callosobruchus</taxon>
    </lineage>
</organism>
<evidence type="ECO:0000313" key="3">
    <source>
        <dbReference type="Proteomes" id="UP000410492"/>
    </source>
</evidence>
<evidence type="ECO:0000313" key="2">
    <source>
        <dbReference type="EMBL" id="VEN63974.1"/>
    </source>
</evidence>
<protein>
    <submittedName>
        <fullName evidence="2">Uncharacterized protein</fullName>
    </submittedName>
</protein>
<dbReference type="OrthoDB" id="441329at2759"/>
<keyword evidence="3" id="KW-1185">Reference proteome</keyword>
<proteinExistence type="predicted"/>
<accession>A0A653DUU7</accession>
<reference evidence="2 3" key="1">
    <citation type="submission" date="2019-01" db="EMBL/GenBank/DDBJ databases">
        <authorList>
            <person name="Sayadi A."/>
        </authorList>
    </citation>
    <scope>NUCLEOTIDE SEQUENCE [LARGE SCALE GENOMIC DNA]</scope>
</reference>
<dbReference type="Proteomes" id="UP000410492">
    <property type="component" value="Unassembled WGS sequence"/>
</dbReference>
<feature type="region of interest" description="Disordered" evidence="1">
    <location>
        <begin position="36"/>
        <end position="55"/>
    </location>
</feature>
<gene>
    <name evidence="2" type="ORF">CALMAC_LOCUS20637</name>
</gene>
<dbReference type="AlphaFoldDB" id="A0A653DUU7"/>
<evidence type="ECO:0000256" key="1">
    <source>
        <dbReference type="SAM" id="MobiDB-lite"/>
    </source>
</evidence>